<evidence type="ECO:0000256" key="1">
    <source>
        <dbReference type="ARBA" id="ARBA00004123"/>
    </source>
</evidence>
<dbReference type="SUPFAM" id="SSF46689">
    <property type="entry name" value="Homeodomain-like"/>
    <property type="match status" value="1"/>
</dbReference>
<reference evidence="3" key="1">
    <citation type="journal article" date="2015" name="Nat. Genet.">
        <title>The genome and transcriptome of the zoonotic hookworm Ancylostoma ceylanicum identify infection-specific gene families.</title>
        <authorList>
            <person name="Schwarz E.M."/>
            <person name="Hu Y."/>
            <person name="Antoshechkin I."/>
            <person name="Miller M.M."/>
            <person name="Sternberg P.W."/>
            <person name="Aroian R.V."/>
        </authorList>
    </citation>
    <scope>NUCLEOTIDE SEQUENCE</scope>
    <source>
        <strain evidence="3">HY135</strain>
    </source>
</reference>
<comment type="caution">
    <text evidence="2">The sequence shown here is derived from an EMBL/GenBank/DDBJ whole genome shotgun (WGS) entry which is preliminary data.</text>
</comment>
<dbReference type="Gene3D" id="3.30.420.10">
    <property type="entry name" value="Ribonuclease H-like superfamily/Ribonuclease H"/>
    <property type="match status" value="1"/>
</dbReference>
<dbReference type="Proteomes" id="UP000024635">
    <property type="component" value="Unassembled WGS sequence"/>
</dbReference>
<dbReference type="AlphaFoldDB" id="A0A016TV39"/>
<protein>
    <recommendedName>
        <fullName evidence="4">Tc1-like transposase DDE domain-containing protein</fullName>
    </recommendedName>
</protein>
<evidence type="ECO:0008006" key="4">
    <source>
        <dbReference type="Google" id="ProtNLM"/>
    </source>
</evidence>
<dbReference type="GO" id="GO:0005634">
    <property type="term" value="C:nucleus"/>
    <property type="evidence" value="ECO:0007669"/>
    <property type="project" value="UniProtKB-SubCell"/>
</dbReference>
<dbReference type="InterPro" id="IPR036397">
    <property type="entry name" value="RNaseH_sf"/>
</dbReference>
<dbReference type="InterPro" id="IPR009057">
    <property type="entry name" value="Homeodomain-like_sf"/>
</dbReference>
<evidence type="ECO:0000313" key="2">
    <source>
        <dbReference type="EMBL" id="EYC06502.1"/>
    </source>
</evidence>
<accession>A0A016TV39</accession>
<dbReference type="EMBL" id="JARK01001411">
    <property type="protein sequence ID" value="EYC06502.1"/>
    <property type="molecule type" value="Genomic_DNA"/>
</dbReference>
<dbReference type="GO" id="GO:0003676">
    <property type="term" value="F:nucleic acid binding"/>
    <property type="evidence" value="ECO:0007669"/>
    <property type="project" value="InterPro"/>
</dbReference>
<dbReference type="PANTHER" id="PTHR46068">
    <property type="entry name" value="PROTEIN CBG27172"/>
    <property type="match status" value="1"/>
</dbReference>
<gene>
    <name evidence="2" type="primary">Acey_s0075.g928</name>
    <name evidence="2" type="ORF">Y032_0075g928</name>
</gene>
<evidence type="ECO:0000313" key="3">
    <source>
        <dbReference type="Proteomes" id="UP000024635"/>
    </source>
</evidence>
<keyword evidence="3" id="KW-1185">Reference proteome</keyword>
<proteinExistence type="predicted"/>
<sequence length="338" mass="38162">MSPPNPDRAASLSLGKNGHSVSEIARLLKLHRETVRRTLKRGTLEDLPRSGRPVSVATPRLKKLVAQRIKRDAARSMRKMATEMNVSERTMRRVVREQLSMFPYKYQKKQGLTEAQKKARREKCLGLLARTARGEHFSTLFSDEKLFTVERCINRQNSRVLAHNPEEAREAGSTVTRNLHAASVMVWAGVSATGRTPLVFVEDGVKINADVYVDKILKKHVLPWSLAHYRQGQWTFQQDGAPAHRAVKTQEWCRSHLRDFISAKEWPANSPDLNVMDYAVWGILEGKACAKPSTTVEALKNSLKKACKEIPQKTLRAAIESYPKRLKAVIEAKGGHIE</sequence>
<dbReference type="STRING" id="53326.A0A016TV39"/>
<comment type="subcellular location">
    <subcellularLocation>
        <location evidence="1">Nucleus</location>
    </subcellularLocation>
</comment>
<organism evidence="2 3">
    <name type="scientific">Ancylostoma ceylanicum</name>
    <dbReference type="NCBI Taxonomy" id="53326"/>
    <lineage>
        <taxon>Eukaryota</taxon>
        <taxon>Metazoa</taxon>
        <taxon>Ecdysozoa</taxon>
        <taxon>Nematoda</taxon>
        <taxon>Chromadorea</taxon>
        <taxon>Rhabditida</taxon>
        <taxon>Rhabditina</taxon>
        <taxon>Rhabditomorpha</taxon>
        <taxon>Strongyloidea</taxon>
        <taxon>Ancylostomatidae</taxon>
        <taxon>Ancylostomatinae</taxon>
        <taxon>Ancylostoma</taxon>
    </lineage>
</organism>
<dbReference type="PANTHER" id="PTHR46068:SF1">
    <property type="entry name" value="TRANSPOSASE IS30-LIKE HTH DOMAIN-CONTAINING PROTEIN"/>
    <property type="match status" value="1"/>
</dbReference>
<dbReference type="OrthoDB" id="65481at2759"/>
<name>A0A016TV39_9BILA</name>